<gene>
    <name evidence="3" type="ORF">OOT00_14215</name>
</gene>
<organism evidence="3 4">
    <name type="scientific">Desulfobotulus pelophilus</name>
    <dbReference type="NCBI Taxonomy" id="2823377"/>
    <lineage>
        <taxon>Bacteria</taxon>
        <taxon>Pseudomonadati</taxon>
        <taxon>Thermodesulfobacteriota</taxon>
        <taxon>Desulfobacteria</taxon>
        <taxon>Desulfobacterales</taxon>
        <taxon>Desulfobacteraceae</taxon>
        <taxon>Desulfobotulus</taxon>
    </lineage>
</organism>
<name>A0ABT3NCE9_9BACT</name>
<feature type="region of interest" description="Disordered" evidence="1">
    <location>
        <begin position="366"/>
        <end position="390"/>
    </location>
</feature>
<protein>
    <submittedName>
        <fullName evidence="3">Uncharacterized protein</fullName>
    </submittedName>
</protein>
<evidence type="ECO:0000313" key="3">
    <source>
        <dbReference type="EMBL" id="MCW7755139.1"/>
    </source>
</evidence>
<accession>A0ABT3NCE9</accession>
<feature type="compositionally biased region" description="Basic and acidic residues" evidence="1">
    <location>
        <begin position="381"/>
        <end position="390"/>
    </location>
</feature>
<evidence type="ECO:0000313" key="4">
    <source>
        <dbReference type="Proteomes" id="UP001209681"/>
    </source>
</evidence>
<evidence type="ECO:0000256" key="2">
    <source>
        <dbReference type="SAM" id="SignalP"/>
    </source>
</evidence>
<dbReference type="RefSeq" id="WP_265426061.1">
    <property type="nucleotide sequence ID" value="NZ_JAPFPW010000022.1"/>
</dbReference>
<comment type="caution">
    <text evidence="3">The sequence shown here is derived from an EMBL/GenBank/DDBJ whole genome shotgun (WGS) entry which is preliminary data.</text>
</comment>
<dbReference type="InterPro" id="IPR011049">
    <property type="entry name" value="Serralysin-like_metalloprot_C"/>
</dbReference>
<dbReference type="Proteomes" id="UP001209681">
    <property type="component" value="Unassembled WGS sequence"/>
</dbReference>
<evidence type="ECO:0000256" key="1">
    <source>
        <dbReference type="SAM" id="MobiDB-lite"/>
    </source>
</evidence>
<keyword evidence="2" id="KW-0732">Signal</keyword>
<keyword evidence="4" id="KW-1185">Reference proteome</keyword>
<proteinExistence type="predicted"/>
<feature type="signal peptide" evidence="2">
    <location>
        <begin position="1"/>
        <end position="20"/>
    </location>
</feature>
<dbReference type="Gene3D" id="2.150.10.10">
    <property type="entry name" value="Serralysin-like metalloprotease, C-terminal"/>
    <property type="match status" value="1"/>
</dbReference>
<dbReference type="EMBL" id="JAPFPW010000022">
    <property type="protein sequence ID" value="MCW7755139.1"/>
    <property type="molecule type" value="Genomic_DNA"/>
</dbReference>
<sequence length="390" mass="41776">MRRRAFFTMVGLWVFAWAVAGTPAGATSVQSEREVSVLLELEDTESVMQALAQARQQVVQRQSRRGRDVTVKGIRDFFDLSDKYAAVAYKATISPDTPAIAMVLFERGASSLIIPRNFPYLFFVGPTDIATYERIDDAGICGYFREMGITDCVPVFTQRRWKQMLSEKADRNHTHDLANLSGVLPAERIDSSLVRRSELTAALENKADISLVQPLLVGGVVAAGGEGVHLHQRIATLEAQVAHLTRLLEGVQRTGSNLQLEGINLILVNGEGKTASTNGTGNLVIGYSKLQNVTGSHNMLVGDNHSCSGYGSLISGSGHKVTGVYGAAVSGKDNTVSGQAALAIGGEENRADGDFSATVGGRKNRAGGKNAIISGGQNRSVMDENPHFTE</sequence>
<feature type="chain" id="PRO_5045170890" evidence="2">
    <location>
        <begin position="21"/>
        <end position="390"/>
    </location>
</feature>
<reference evidence="3 4" key="1">
    <citation type="submission" date="2022-11" db="EMBL/GenBank/DDBJ databases">
        <title>Desulfobotulus tamanensis H1 sp. nov. - anaerobic, alkaliphilic, sulphate reducing bacterium isolated from terrestrial mud volcano.</title>
        <authorList>
            <person name="Frolova A."/>
            <person name="Merkel A.Y."/>
            <person name="Slobodkin A.I."/>
        </authorList>
    </citation>
    <scope>NUCLEOTIDE SEQUENCE [LARGE SCALE GENOMIC DNA]</scope>
    <source>
        <strain evidence="3 4">H1</strain>
    </source>
</reference>